<proteinExistence type="predicted"/>
<evidence type="ECO:0000313" key="2">
    <source>
        <dbReference type="EMBL" id="MBB5070746.1"/>
    </source>
</evidence>
<accession>A0A840NEF6</accession>
<evidence type="ECO:0000259" key="1">
    <source>
        <dbReference type="Pfam" id="PF04149"/>
    </source>
</evidence>
<dbReference type="Proteomes" id="UP000580474">
    <property type="component" value="Unassembled WGS sequence"/>
</dbReference>
<gene>
    <name evidence="2" type="ORF">BJ969_003834</name>
</gene>
<evidence type="ECO:0000313" key="3">
    <source>
        <dbReference type="Proteomes" id="UP000580474"/>
    </source>
</evidence>
<organism evidence="2 3">
    <name type="scientific">Saccharopolyspora gloriosae</name>
    <dbReference type="NCBI Taxonomy" id="455344"/>
    <lineage>
        <taxon>Bacteria</taxon>
        <taxon>Bacillati</taxon>
        <taxon>Actinomycetota</taxon>
        <taxon>Actinomycetes</taxon>
        <taxon>Pseudonocardiales</taxon>
        <taxon>Pseudonocardiaceae</taxon>
        <taxon>Saccharopolyspora</taxon>
    </lineage>
</organism>
<protein>
    <recommendedName>
        <fullName evidence="1">DUF397 domain-containing protein</fullName>
    </recommendedName>
</protein>
<dbReference type="RefSeq" id="WP_425503609.1">
    <property type="nucleotide sequence ID" value="NZ_JACHIV010000001.1"/>
</dbReference>
<dbReference type="AlphaFoldDB" id="A0A840NEF6"/>
<dbReference type="EMBL" id="JACHIV010000001">
    <property type="protein sequence ID" value="MBB5070746.1"/>
    <property type="molecule type" value="Genomic_DNA"/>
</dbReference>
<keyword evidence="3" id="KW-1185">Reference proteome</keyword>
<feature type="domain" description="DUF397" evidence="1">
    <location>
        <begin position="6"/>
        <end position="34"/>
    </location>
</feature>
<sequence length="38" mass="4020">MQPSVVGLRDSKDSDGPVLAVGRGTFESFLRAVKSGRV</sequence>
<dbReference type="Pfam" id="PF04149">
    <property type="entry name" value="DUF397"/>
    <property type="match status" value="1"/>
</dbReference>
<comment type="caution">
    <text evidence="2">The sequence shown here is derived from an EMBL/GenBank/DDBJ whole genome shotgun (WGS) entry which is preliminary data.</text>
</comment>
<dbReference type="InterPro" id="IPR007278">
    <property type="entry name" value="DUF397"/>
</dbReference>
<name>A0A840NEF6_9PSEU</name>
<reference evidence="2 3" key="1">
    <citation type="submission" date="2020-08" db="EMBL/GenBank/DDBJ databases">
        <title>Sequencing the genomes of 1000 actinobacteria strains.</title>
        <authorList>
            <person name="Klenk H.-P."/>
        </authorList>
    </citation>
    <scope>NUCLEOTIDE SEQUENCE [LARGE SCALE GENOMIC DNA]</scope>
    <source>
        <strain evidence="2 3">DSM 45582</strain>
    </source>
</reference>